<evidence type="ECO:0000313" key="4">
    <source>
        <dbReference type="EMBL" id="SNS94674.1"/>
    </source>
</evidence>
<dbReference type="CDD" id="cd05339">
    <property type="entry name" value="17beta-HSDXI-like_SDR_c"/>
    <property type="match status" value="1"/>
</dbReference>
<dbReference type="PANTHER" id="PTHR24322">
    <property type="entry name" value="PKSB"/>
    <property type="match status" value="1"/>
</dbReference>
<name>A0A239IQG7_9BACT</name>
<organism evidence="4 5">
    <name type="scientific">Pontibacter ummariensis</name>
    <dbReference type="NCBI Taxonomy" id="1610492"/>
    <lineage>
        <taxon>Bacteria</taxon>
        <taxon>Pseudomonadati</taxon>
        <taxon>Bacteroidota</taxon>
        <taxon>Cytophagia</taxon>
        <taxon>Cytophagales</taxon>
        <taxon>Hymenobacteraceae</taxon>
        <taxon>Pontibacter</taxon>
    </lineage>
</organism>
<dbReference type="Pfam" id="PF00106">
    <property type="entry name" value="adh_short"/>
    <property type="match status" value="1"/>
</dbReference>
<dbReference type="InterPro" id="IPR002347">
    <property type="entry name" value="SDR_fam"/>
</dbReference>
<dbReference type="EMBL" id="FZOQ01000018">
    <property type="protein sequence ID" value="SNS94674.1"/>
    <property type="molecule type" value="Genomic_DNA"/>
</dbReference>
<dbReference type="RefSeq" id="WP_089320553.1">
    <property type="nucleotide sequence ID" value="NZ_FZOQ01000018.1"/>
</dbReference>
<dbReference type="InterPro" id="IPR036291">
    <property type="entry name" value="NAD(P)-bd_dom_sf"/>
</dbReference>
<sequence length="279" mass="29816">MTQILGSTVLVTGGGSGIGRLMGLRSLQKQAKRLVVWDINPQSLDEVAAEARALGFAIYPYQVDVADPTAVQATANRVIAEVGVPDILINNAGIVAGKTFLEHSDTDIQQTLGINTMGPMLVCRAFLPAIVARGSGHIVNIASAAGLLPNPRMSVYAASKWALLGWSESLRLELEALGKQLHVTTVTPSYIDTGMFAGVKAPLLTPILKPADITEDILKAVEENKVILRKPAIVHLLPLLRGILPARLFDRVVGRGFNVYTSMDQFTGRPLPAAVPETK</sequence>
<comment type="similarity">
    <text evidence="1 3">Belongs to the short-chain dehydrogenases/reductases (SDR) family.</text>
</comment>
<dbReference type="PROSITE" id="PS00061">
    <property type="entry name" value="ADH_SHORT"/>
    <property type="match status" value="1"/>
</dbReference>
<keyword evidence="5" id="KW-1185">Reference proteome</keyword>
<dbReference type="Gene3D" id="3.40.50.720">
    <property type="entry name" value="NAD(P)-binding Rossmann-like Domain"/>
    <property type="match status" value="1"/>
</dbReference>
<dbReference type="AlphaFoldDB" id="A0A239IQG7"/>
<dbReference type="PANTHER" id="PTHR24322:SF736">
    <property type="entry name" value="RETINOL DEHYDROGENASE 10"/>
    <property type="match status" value="1"/>
</dbReference>
<reference evidence="5" key="1">
    <citation type="submission" date="2017-06" db="EMBL/GenBank/DDBJ databases">
        <authorList>
            <person name="Varghese N."/>
            <person name="Submissions S."/>
        </authorList>
    </citation>
    <scope>NUCLEOTIDE SEQUENCE [LARGE SCALE GENOMIC DNA]</scope>
    <source>
        <strain evidence="5">NKM1</strain>
    </source>
</reference>
<dbReference type="SUPFAM" id="SSF51735">
    <property type="entry name" value="NAD(P)-binding Rossmann-fold domains"/>
    <property type="match status" value="1"/>
</dbReference>
<evidence type="ECO:0000313" key="5">
    <source>
        <dbReference type="Proteomes" id="UP000198432"/>
    </source>
</evidence>
<accession>A0A239IQG7</accession>
<dbReference type="Proteomes" id="UP000198432">
    <property type="component" value="Unassembled WGS sequence"/>
</dbReference>
<dbReference type="GO" id="GO:0016616">
    <property type="term" value="F:oxidoreductase activity, acting on the CH-OH group of donors, NAD or NADP as acceptor"/>
    <property type="evidence" value="ECO:0007669"/>
    <property type="project" value="TreeGrafter"/>
</dbReference>
<proteinExistence type="inferred from homology"/>
<dbReference type="OrthoDB" id="9808814at2"/>
<evidence type="ECO:0000256" key="3">
    <source>
        <dbReference type="RuleBase" id="RU000363"/>
    </source>
</evidence>
<keyword evidence="2" id="KW-0560">Oxidoreductase</keyword>
<dbReference type="InterPro" id="IPR020904">
    <property type="entry name" value="Sc_DH/Rdtase_CS"/>
</dbReference>
<evidence type="ECO:0000256" key="2">
    <source>
        <dbReference type="ARBA" id="ARBA00023002"/>
    </source>
</evidence>
<protein>
    <submittedName>
        <fullName evidence="4">Short-chain dehydrogenase</fullName>
    </submittedName>
</protein>
<dbReference type="PRINTS" id="PR00080">
    <property type="entry name" value="SDRFAMILY"/>
</dbReference>
<evidence type="ECO:0000256" key="1">
    <source>
        <dbReference type="ARBA" id="ARBA00006484"/>
    </source>
</evidence>
<gene>
    <name evidence="4" type="ORF">SAMN06296052_11810</name>
</gene>
<dbReference type="PRINTS" id="PR00081">
    <property type="entry name" value="GDHRDH"/>
</dbReference>